<name>A0A9P2G940_CLOBO</name>
<sequence length="52" mass="6368">MCKRMPTVNFHYGKKEFENLMVYILNIKLKELNLKIIKEDYTITDFNNEVKR</sequence>
<organism evidence="1 2">
    <name type="scientific">Clostridium botulinum D str. 1873</name>
    <dbReference type="NCBI Taxonomy" id="592027"/>
    <lineage>
        <taxon>Bacteria</taxon>
        <taxon>Bacillati</taxon>
        <taxon>Bacillota</taxon>
        <taxon>Clostridia</taxon>
        <taxon>Eubacteriales</taxon>
        <taxon>Clostridiaceae</taxon>
        <taxon>Clostridium</taxon>
    </lineage>
</organism>
<dbReference type="EMBL" id="ACSJ01000001">
    <property type="protein sequence ID" value="EES92270.1"/>
    <property type="molecule type" value="Genomic_DNA"/>
</dbReference>
<dbReference type="RefSeq" id="WP_003379595.1">
    <property type="nucleotide sequence ID" value="NZ_ACSJ01000001.1"/>
</dbReference>
<dbReference type="GeneID" id="66320291"/>
<protein>
    <submittedName>
        <fullName evidence="1">Uncharacterized protein</fullName>
    </submittedName>
</protein>
<reference evidence="1 2" key="1">
    <citation type="submission" date="2009-10" db="EMBL/GenBank/DDBJ databases">
        <authorList>
            <person name="Shrivastava S."/>
            <person name="Brinkac L.B."/>
            <person name="Brown J.L."/>
            <person name="Bruce D.B."/>
            <person name="Detter C."/>
            <person name="Green L.D."/>
            <person name="Munk C.A."/>
            <person name="Rogers Y.C."/>
            <person name="Tapia R."/>
            <person name="Saunders E.S."/>
            <person name="Sims D.R."/>
            <person name="Smith L.A."/>
            <person name="Smith T.J."/>
            <person name="Sutton G."/>
            <person name="Brettin T."/>
        </authorList>
    </citation>
    <scope>NUCLEOTIDE SEQUENCE [LARGE SCALE GENOMIC DNA]</scope>
    <source>
        <strain evidence="2">D str. 1873</strain>
    </source>
</reference>
<comment type="caution">
    <text evidence="1">The sequence shown here is derived from an EMBL/GenBank/DDBJ whole genome shotgun (WGS) entry which is preliminary data.</text>
</comment>
<dbReference type="AlphaFoldDB" id="A0A9P2G940"/>
<proteinExistence type="predicted"/>
<dbReference type="Proteomes" id="UP000006160">
    <property type="component" value="Unassembled WGS sequence"/>
</dbReference>
<accession>A0A9P2G940</accession>
<evidence type="ECO:0000313" key="2">
    <source>
        <dbReference type="Proteomes" id="UP000006160"/>
    </source>
</evidence>
<gene>
    <name evidence="1" type="ORF">CLG_B0248</name>
</gene>
<evidence type="ECO:0000313" key="1">
    <source>
        <dbReference type="EMBL" id="EES92270.1"/>
    </source>
</evidence>